<evidence type="ECO:0000256" key="8">
    <source>
        <dbReference type="ARBA" id="ARBA00022927"/>
    </source>
</evidence>
<keyword evidence="5 10" id="KW-0813">Transport</keyword>
<dbReference type="InterPro" id="IPR004564">
    <property type="entry name" value="OM_lipoprot_carrier_LolA-like"/>
</dbReference>
<dbReference type="RefSeq" id="WP_095548947.1">
    <property type="nucleotide sequence ID" value="NZ_NSJF01000001.1"/>
</dbReference>
<comment type="caution">
    <text evidence="11">The sequence shown here is derived from an EMBL/GenBank/DDBJ whole genome shotgun (WGS) entry which is preliminary data.</text>
</comment>
<evidence type="ECO:0000313" key="12">
    <source>
        <dbReference type="Proteomes" id="UP000217999"/>
    </source>
</evidence>
<reference evidence="11 12" key="1">
    <citation type="submission" date="2017-08" db="EMBL/GenBank/DDBJ databases">
        <title>WGS of Clinical strains of the CDC Group NO-1 linked to zoonotic infections in humans.</title>
        <authorList>
            <person name="Bernier A.-M."/>
            <person name="Bernard K."/>
        </authorList>
    </citation>
    <scope>NUCLEOTIDE SEQUENCE [LARGE SCALE GENOMIC DNA]</scope>
    <source>
        <strain evidence="11 12">NML03-0146</strain>
    </source>
</reference>
<dbReference type="Pfam" id="PF03548">
    <property type="entry name" value="LolA"/>
    <property type="match status" value="1"/>
</dbReference>
<dbReference type="GO" id="GO:0030288">
    <property type="term" value="C:outer membrane-bounded periplasmic space"/>
    <property type="evidence" value="ECO:0007669"/>
    <property type="project" value="TreeGrafter"/>
</dbReference>
<keyword evidence="8 10" id="KW-0653">Protein transport</keyword>
<feature type="signal peptide" evidence="10">
    <location>
        <begin position="1"/>
        <end position="19"/>
    </location>
</feature>
<evidence type="ECO:0000256" key="9">
    <source>
        <dbReference type="ARBA" id="ARBA00023186"/>
    </source>
</evidence>
<dbReference type="AlphaFoldDB" id="A0A2A2AEY0"/>
<dbReference type="InterPro" id="IPR018323">
    <property type="entry name" value="OM_lipoprot_carrier_LolA_Pbac"/>
</dbReference>
<evidence type="ECO:0000256" key="5">
    <source>
        <dbReference type="ARBA" id="ARBA00022448"/>
    </source>
</evidence>
<keyword evidence="9 10" id="KW-0143">Chaperone</keyword>
<evidence type="ECO:0000256" key="10">
    <source>
        <dbReference type="HAMAP-Rule" id="MF_00240"/>
    </source>
</evidence>
<dbReference type="CDD" id="cd16325">
    <property type="entry name" value="LolA"/>
    <property type="match status" value="1"/>
</dbReference>
<gene>
    <name evidence="10 11" type="primary">lolA</name>
    <name evidence="11" type="ORF">CK620_02575</name>
</gene>
<comment type="subunit">
    <text evidence="3 10">Monomer.</text>
</comment>
<dbReference type="Gene3D" id="2.50.20.10">
    <property type="entry name" value="Lipoprotein localisation LolA/LolB/LppX"/>
    <property type="match status" value="1"/>
</dbReference>
<dbReference type="HAMAP" id="MF_00240">
    <property type="entry name" value="LolA"/>
    <property type="match status" value="1"/>
</dbReference>
<evidence type="ECO:0000313" key="11">
    <source>
        <dbReference type="EMBL" id="PAT36333.1"/>
    </source>
</evidence>
<dbReference type="PANTHER" id="PTHR35869">
    <property type="entry name" value="OUTER-MEMBRANE LIPOPROTEIN CARRIER PROTEIN"/>
    <property type="match status" value="1"/>
</dbReference>
<dbReference type="SUPFAM" id="SSF89392">
    <property type="entry name" value="Prokaryotic lipoproteins and lipoprotein localization factors"/>
    <property type="match status" value="1"/>
</dbReference>
<evidence type="ECO:0000256" key="2">
    <source>
        <dbReference type="ARBA" id="ARBA00007615"/>
    </source>
</evidence>
<keyword evidence="11" id="KW-0449">Lipoprotein</keyword>
<evidence type="ECO:0000256" key="1">
    <source>
        <dbReference type="ARBA" id="ARBA00004418"/>
    </source>
</evidence>
<comment type="function">
    <text evidence="10">Participates in the translocation of lipoproteins from the inner membrane to the outer membrane. Only forms a complex with a lipoprotein if the residue after the N-terminal Cys is not an aspartate (The Asp acts as a targeting signal to indicate that the lipoprotein should stay in the inner membrane).</text>
</comment>
<organism evidence="11 12">
    <name type="scientific">Vandammella animalimorsus</name>
    <dbReference type="NCBI Taxonomy" id="2029117"/>
    <lineage>
        <taxon>Bacteria</taxon>
        <taxon>Pseudomonadati</taxon>
        <taxon>Pseudomonadota</taxon>
        <taxon>Betaproteobacteria</taxon>
        <taxon>Burkholderiales</taxon>
        <taxon>Comamonadaceae</taxon>
        <taxon>Vandammella</taxon>
    </lineage>
</organism>
<sequence precursor="true">MKKTAVSLALALLAPWAWADGLQALERFVQQVQSGQASFTQTVTAPPRDGEAGRVTRSSGTFAFARPAGQFRFDYLKPFAQQIVGDGKTLWIYDPDLEQVTARDQQRALSSTPAAIVSSASTRAALERDFKLESAPDADGLQWVLATPKASDGTLRSVRIGFAGDALAALEIEDNFGQRSALRFEGFEKNIALPAKRFEFTPPPGVDVVRDPAQ</sequence>
<evidence type="ECO:0000256" key="4">
    <source>
        <dbReference type="ARBA" id="ARBA00014035"/>
    </source>
</evidence>
<evidence type="ECO:0000256" key="6">
    <source>
        <dbReference type="ARBA" id="ARBA00022729"/>
    </source>
</evidence>
<dbReference type="GO" id="GO:0042953">
    <property type="term" value="P:lipoprotein transport"/>
    <property type="evidence" value="ECO:0007669"/>
    <property type="project" value="InterPro"/>
</dbReference>
<proteinExistence type="inferred from homology"/>
<dbReference type="Proteomes" id="UP000217999">
    <property type="component" value="Unassembled WGS sequence"/>
</dbReference>
<keyword evidence="6 10" id="KW-0732">Signal</keyword>
<comment type="subcellular location">
    <subcellularLocation>
        <location evidence="1 10">Periplasm</location>
    </subcellularLocation>
</comment>
<dbReference type="EMBL" id="NSJF01000001">
    <property type="protein sequence ID" value="PAT36333.1"/>
    <property type="molecule type" value="Genomic_DNA"/>
</dbReference>
<dbReference type="NCBIfam" id="TIGR00547">
    <property type="entry name" value="lolA"/>
    <property type="match status" value="1"/>
</dbReference>
<dbReference type="GO" id="GO:0044874">
    <property type="term" value="P:lipoprotein localization to outer membrane"/>
    <property type="evidence" value="ECO:0007669"/>
    <property type="project" value="UniProtKB-UniRule"/>
</dbReference>
<feature type="chain" id="PRO_5013417125" description="Outer-membrane lipoprotein carrier protein" evidence="10">
    <location>
        <begin position="20"/>
        <end position="214"/>
    </location>
</feature>
<evidence type="ECO:0000256" key="3">
    <source>
        <dbReference type="ARBA" id="ARBA00011245"/>
    </source>
</evidence>
<keyword evidence="7 10" id="KW-0574">Periplasm</keyword>
<protein>
    <recommendedName>
        <fullName evidence="4 10">Outer-membrane lipoprotein carrier protein</fullName>
    </recommendedName>
</protein>
<accession>A0A2A2AEY0</accession>
<dbReference type="InterPro" id="IPR029046">
    <property type="entry name" value="LolA/LolB/LppX"/>
</dbReference>
<dbReference type="PANTHER" id="PTHR35869:SF1">
    <property type="entry name" value="OUTER-MEMBRANE LIPOPROTEIN CARRIER PROTEIN"/>
    <property type="match status" value="1"/>
</dbReference>
<name>A0A2A2AEY0_9BURK</name>
<evidence type="ECO:0000256" key="7">
    <source>
        <dbReference type="ARBA" id="ARBA00022764"/>
    </source>
</evidence>
<comment type="similarity">
    <text evidence="2 10">Belongs to the LolA family.</text>
</comment>